<dbReference type="Proteomes" id="UP000814033">
    <property type="component" value="Unassembled WGS sequence"/>
</dbReference>
<proteinExistence type="predicted"/>
<organism evidence="1 2">
    <name type="scientific">Auriscalpium vulgare</name>
    <dbReference type="NCBI Taxonomy" id="40419"/>
    <lineage>
        <taxon>Eukaryota</taxon>
        <taxon>Fungi</taxon>
        <taxon>Dikarya</taxon>
        <taxon>Basidiomycota</taxon>
        <taxon>Agaricomycotina</taxon>
        <taxon>Agaricomycetes</taxon>
        <taxon>Russulales</taxon>
        <taxon>Auriscalpiaceae</taxon>
        <taxon>Auriscalpium</taxon>
    </lineage>
</organism>
<protein>
    <submittedName>
        <fullName evidence="1">Uncharacterized protein</fullName>
    </submittedName>
</protein>
<gene>
    <name evidence="1" type="ORF">FA95DRAFT_10895</name>
</gene>
<sequence length="250" mass="26881">MKVILTGASGAAGLPILRALLSDPAIDAVTVLARRPLPDWVNLPSTGSATHPKLSTISDFDFLHYTPDLQATVAAHDACIWALGKSTVGLSEEAYTELTYGFFEAFLNTLKAGSAAHKDHPYRIVFVSGGGTDSTEKSHILYARVKGRTENLLLQTAHSSDGAIKATVLRPSYFFPAPADAAFQRSRTSRYVDTVLGTALKTLLPTAAIDVEEIAKFAIGATKGTYEVNGELFENKDMKRLLREGPKDGL</sequence>
<reference evidence="1" key="2">
    <citation type="journal article" date="2022" name="New Phytol.">
        <title>Evolutionary transition to the ectomycorrhizal habit in the genomes of a hyperdiverse lineage of mushroom-forming fungi.</title>
        <authorList>
            <person name="Looney B."/>
            <person name="Miyauchi S."/>
            <person name="Morin E."/>
            <person name="Drula E."/>
            <person name="Courty P.E."/>
            <person name="Kohler A."/>
            <person name="Kuo A."/>
            <person name="LaButti K."/>
            <person name="Pangilinan J."/>
            <person name="Lipzen A."/>
            <person name="Riley R."/>
            <person name="Andreopoulos W."/>
            <person name="He G."/>
            <person name="Johnson J."/>
            <person name="Nolan M."/>
            <person name="Tritt A."/>
            <person name="Barry K.W."/>
            <person name="Grigoriev I.V."/>
            <person name="Nagy L.G."/>
            <person name="Hibbett D."/>
            <person name="Henrissat B."/>
            <person name="Matheny P.B."/>
            <person name="Labbe J."/>
            <person name="Martin F.M."/>
        </authorList>
    </citation>
    <scope>NUCLEOTIDE SEQUENCE</scope>
    <source>
        <strain evidence="1">FP105234-sp</strain>
    </source>
</reference>
<name>A0ACB8SBB3_9AGAM</name>
<reference evidence="1" key="1">
    <citation type="submission" date="2021-02" db="EMBL/GenBank/DDBJ databases">
        <authorList>
            <consortium name="DOE Joint Genome Institute"/>
            <person name="Ahrendt S."/>
            <person name="Looney B.P."/>
            <person name="Miyauchi S."/>
            <person name="Morin E."/>
            <person name="Drula E."/>
            <person name="Courty P.E."/>
            <person name="Chicoki N."/>
            <person name="Fauchery L."/>
            <person name="Kohler A."/>
            <person name="Kuo A."/>
            <person name="Labutti K."/>
            <person name="Pangilinan J."/>
            <person name="Lipzen A."/>
            <person name="Riley R."/>
            <person name="Andreopoulos W."/>
            <person name="He G."/>
            <person name="Johnson J."/>
            <person name="Barry K.W."/>
            <person name="Grigoriev I.V."/>
            <person name="Nagy L."/>
            <person name="Hibbett D."/>
            <person name="Henrissat B."/>
            <person name="Matheny P.B."/>
            <person name="Labbe J."/>
            <person name="Martin F."/>
        </authorList>
    </citation>
    <scope>NUCLEOTIDE SEQUENCE</scope>
    <source>
        <strain evidence="1">FP105234-sp</strain>
    </source>
</reference>
<dbReference type="EMBL" id="MU275838">
    <property type="protein sequence ID" value="KAI0053889.1"/>
    <property type="molecule type" value="Genomic_DNA"/>
</dbReference>
<keyword evidence="2" id="KW-1185">Reference proteome</keyword>
<evidence type="ECO:0000313" key="2">
    <source>
        <dbReference type="Proteomes" id="UP000814033"/>
    </source>
</evidence>
<evidence type="ECO:0000313" key="1">
    <source>
        <dbReference type="EMBL" id="KAI0053889.1"/>
    </source>
</evidence>
<comment type="caution">
    <text evidence="1">The sequence shown here is derived from an EMBL/GenBank/DDBJ whole genome shotgun (WGS) entry which is preliminary data.</text>
</comment>
<accession>A0ACB8SBB3</accession>